<proteinExistence type="predicted"/>
<accession>A0ACC0DG11</accession>
<name>A0ACC0DG11_9PEZI</name>
<protein>
    <submittedName>
        <fullName evidence="1">Uncharacterized protein</fullName>
    </submittedName>
</protein>
<evidence type="ECO:0000313" key="1">
    <source>
        <dbReference type="EMBL" id="KAI6091738.1"/>
    </source>
</evidence>
<gene>
    <name evidence="1" type="ORF">F4821DRAFT_225469</name>
</gene>
<comment type="caution">
    <text evidence="1">The sequence shown here is derived from an EMBL/GenBank/DDBJ whole genome shotgun (WGS) entry which is preliminary data.</text>
</comment>
<sequence length="226" mass="25012">MCLLGLLVPPSKRSRQRRNSSSSRSSKKRIMSDTRPSPDDKTAASSAARYYYLVPPAYLPLPQHVSFGPSHATPKHPQLATTYPAIYIYPNSSHHITFPLVNHTAAERAKHANSSRPACYVAIAPHSAKPVDFEESLAPKDSGLVVVARLSKSQKTAPLTSFKDIDKLREVSIQLEIWDKDELEEELVEVPVDVSTRRASGYGNANGRREEARSRVGSGRHAQMRS</sequence>
<dbReference type="EMBL" id="MU394285">
    <property type="protein sequence ID" value="KAI6091738.1"/>
    <property type="molecule type" value="Genomic_DNA"/>
</dbReference>
<organism evidence="1 2">
    <name type="scientific">Hypoxylon rubiginosum</name>
    <dbReference type="NCBI Taxonomy" id="110542"/>
    <lineage>
        <taxon>Eukaryota</taxon>
        <taxon>Fungi</taxon>
        <taxon>Dikarya</taxon>
        <taxon>Ascomycota</taxon>
        <taxon>Pezizomycotina</taxon>
        <taxon>Sordariomycetes</taxon>
        <taxon>Xylariomycetidae</taxon>
        <taxon>Xylariales</taxon>
        <taxon>Hypoxylaceae</taxon>
        <taxon>Hypoxylon</taxon>
    </lineage>
</organism>
<reference evidence="1 2" key="1">
    <citation type="journal article" date="2022" name="New Phytol.">
        <title>Ecological generalism drives hyperdiversity of secondary metabolite gene clusters in xylarialean endophytes.</title>
        <authorList>
            <person name="Franco M.E.E."/>
            <person name="Wisecaver J.H."/>
            <person name="Arnold A.E."/>
            <person name="Ju Y.M."/>
            <person name="Slot J.C."/>
            <person name="Ahrendt S."/>
            <person name="Moore L.P."/>
            <person name="Eastman K.E."/>
            <person name="Scott K."/>
            <person name="Konkel Z."/>
            <person name="Mondo S.J."/>
            <person name="Kuo A."/>
            <person name="Hayes R.D."/>
            <person name="Haridas S."/>
            <person name="Andreopoulos B."/>
            <person name="Riley R."/>
            <person name="LaButti K."/>
            <person name="Pangilinan J."/>
            <person name="Lipzen A."/>
            <person name="Amirebrahimi M."/>
            <person name="Yan J."/>
            <person name="Adam C."/>
            <person name="Keymanesh K."/>
            <person name="Ng V."/>
            <person name="Louie K."/>
            <person name="Northen T."/>
            <person name="Drula E."/>
            <person name="Henrissat B."/>
            <person name="Hsieh H.M."/>
            <person name="Youens-Clark K."/>
            <person name="Lutzoni F."/>
            <person name="Miadlikowska J."/>
            <person name="Eastwood D.C."/>
            <person name="Hamelin R.C."/>
            <person name="Grigoriev I.V."/>
            <person name="U'Ren J.M."/>
        </authorList>
    </citation>
    <scope>NUCLEOTIDE SEQUENCE [LARGE SCALE GENOMIC DNA]</scope>
    <source>
        <strain evidence="1 2">ER1909</strain>
    </source>
</reference>
<evidence type="ECO:0000313" key="2">
    <source>
        <dbReference type="Proteomes" id="UP001497680"/>
    </source>
</evidence>
<keyword evidence="2" id="KW-1185">Reference proteome</keyword>
<dbReference type="Proteomes" id="UP001497680">
    <property type="component" value="Unassembled WGS sequence"/>
</dbReference>